<evidence type="ECO:0000256" key="2">
    <source>
        <dbReference type="RuleBase" id="RU362039"/>
    </source>
</evidence>
<comment type="similarity">
    <text evidence="1 2">Belongs to the metallophosphoesterase superfamily. YfcE family.</text>
</comment>
<dbReference type="AlphaFoldDB" id="A0A1R1ML48"/>
<dbReference type="RefSeq" id="WP_076712971.1">
    <property type="nucleotide sequence ID" value="NZ_MOEN01000014.1"/>
</dbReference>
<dbReference type="PANTHER" id="PTHR43165:SF1">
    <property type="entry name" value="PHOSPHODIESTERASE MJ0936"/>
    <property type="match status" value="1"/>
</dbReference>
<dbReference type="InterPro" id="IPR029052">
    <property type="entry name" value="Metallo-depent_PP-like"/>
</dbReference>
<accession>A0A1R1ML48</accession>
<dbReference type="Gene3D" id="3.60.21.10">
    <property type="match status" value="1"/>
</dbReference>
<dbReference type="STRING" id="1914305.BLW93_04800"/>
<evidence type="ECO:0000256" key="1">
    <source>
        <dbReference type="ARBA" id="ARBA00008950"/>
    </source>
</evidence>
<dbReference type="Pfam" id="PF12850">
    <property type="entry name" value="Metallophos_2"/>
    <property type="match status" value="1"/>
</dbReference>
<dbReference type="InterPro" id="IPR024654">
    <property type="entry name" value="Calcineurin-like_PHP_lpxH"/>
</dbReference>
<organism evidence="4 5">
    <name type="scientific">Desulfurobacterium indicum</name>
    <dbReference type="NCBI Taxonomy" id="1914305"/>
    <lineage>
        <taxon>Bacteria</taxon>
        <taxon>Pseudomonadati</taxon>
        <taxon>Aquificota</taxon>
        <taxon>Aquificia</taxon>
        <taxon>Desulfurobacteriales</taxon>
        <taxon>Desulfurobacteriaceae</taxon>
        <taxon>Desulfurobacterium</taxon>
    </lineage>
</organism>
<dbReference type="CDD" id="cd00841">
    <property type="entry name" value="MPP_YfcE"/>
    <property type="match status" value="1"/>
</dbReference>
<gene>
    <name evidence="4" type="ORF">BLW93_04800</name>
</gene>
<dbReference type="EC" id="3.1.4.-" evidence="2"/>
<dbReference type="NCBIfam" id="TIGR00040">
    <property type="entry name" value="yfcE"/>
    <property type="match status" value="1"/>
</dbReference>
<dbReference type="GO" id="GO:0046872">
    <property type="term" value="F:metal ion binding"/>
    <property type="evidence" value="ECO:0007669"/>
    <property type="project" value="UniProtKB-KW"/>
</dbReference>
<evidence type="ECO:0000313" key="5">
    <source>
        <dbReference type="Proteomes" id="UP000187408"/>
    </source>
</evidence>
<dbReference type="EMBL" id="MOEN01000014">
    <property type="protein sequence ID" value="OMH40531.1"/>
    <property type="molecule type" value="Genomic_DNA"/>
</dbReference>
<feature type="domain" description="Calcineurin-like phosphoesterase" evidence="3">
    <location>
        <begin position="1"/>
        <end position="148"/>
    </location>
</feature>
<comment type="cofactor">
    <cofactor evidence="2">
        <name>a divalent metal cation</name>
        <dbReference type="ChEBI" id="CHEBI:60240"/>
    </cofactor>
</comment>
<sequence>MKVAVVSDSHDNVEKSRRFVELVNGMDVGLVVHCGDIISPFTMEVFKKVEAPLTVVFGNNDGEVAGLLKKFPEIKKPPFFMEIDGRKAVVMHEPVLLDVIPGSVDFLFFGHTHEIFVDRIKGIVVLNPGELCGYLSDHSTFAILDTATGEVTVKEI</sequence>
<dbReference type="OrthoDB" id="9800565at2"/>
<evidence type="ECO:0000313" key="4">
    <source>
        <dbReference type="EMBL" id="OMH40531.1"/>
    </source>
</evidence>
<dbReference type="Proteomes" id="UP000187408">
    <property type="component" value="Unassembled WGS sequence"/>
</dbReference>
<protein>
    <recommendedName>
        <fullName evidence="2">Phosphoesterase</fullName>
        <ecNumber evidence="2">3.1.4.-</ecNumber>
    </recommendedName>
</protein>
<proteinExistence type="inferred from homology"/>
<name>A0A1R1ML48_9BACT</name>
<evidence type="ECO:0000259" key="3">
    <source>
        <dbReference type="Pfam" id="PF12850"/>
    </source>
</evidence>
<dbReference type="GO" id="GO:0016787">
    <property type="term" value="F:hydrolase activity"/>
    <property type="evidence" value="ECO:0007669"/>
    <property type="project" value="UniProtKB-UniRule"/>
</dbReference>
<keyword evidence="2" id="KW-0479">Metal-binding</keyword>
<dbReference type="InterPro" id="IPR053193">
    <property type="entry name" value="MetalloPDE_YfcE-like"/>
</dbReference>
<dbReference type="InterPro" id="IPR041802">
    <property type="entry name" value="MPP_YfcE"/>
</dbReference>
<dbReference type="PANTHER" id="PTHR43165">
    <property type="entry name" value="METALLOPHOSPHOESTERASE"/>
    <property type="match status" value="1"/>
</dbReference>
<dbReference type="InterPro" id="IPR000979">
    <property type="entry name" value="Phosphodiesterase_MJ0936/Vps29"/>
</dbReference>
<dbReference type="SUPFAM" id="SSF56300">
    <property type="entry name" value="Metallo-dependent phosphatases"/>
    <property type="match status" value="1"/>
</dbReference>
<keyword evidence="5" id="KW-1185">Reference proteome</keyword>
<reference evidence="4 5" key="1">
    <citation type="submission" date="2016-10" db="EMBL/GenBank/DDBJ databases">
        <title>Genome sequence of a sulfur-reducing bacterium Desulfurobacterium indicum K6013.</title>
        <authorList>
            <person name="Cao J."/>
            <person name="Shao Z."/>
            <person name="Alain K."/>
            <person name="Jebbar M."/>
        </authorList>
    </citation>
    <scope>NUCLEOTIDE SEQUENCE [LARGE SCALE GENOMIC DNA]</scope>
    <source>
        <strain evidence="4 5">K6013</strain>
    </source>
</reference>
<comment type="caution">
    <text evidence="4">The sequence shown here is derived from an EMBL/GenBank/DDBJ whole genome shotgun (WGS) entry which is preliminary data.</text>
</comment>